<feature type="active site" description="Nucleophile" evidence="6">
    <location>
        <position position="205"/>
    </location>
</feature>
<reference evidence="8" key="1">
    <citation type="journal article" date="2015" name="ISME J.">
        <title>Draft Genome Sequence of Streptomyces incarnatus NRRL8089, which Produces the Nucleoside Antibiotic Sinefungin.</title>
        <authorList>
            <person name="Oshima K."/>
            <person name="Hattori M."/>
            <person name="Shimizu H."/>
            <person name="Fukuda K."/>
            <person name="Nemoto M."/>
            <person name="Inagaki K."/>
            <person name="Tamura T."/>
        </authorList>
    </citation>
    <scope>NUCLEOTIDE SEQUENCE</scope>
    <source>
        <strain evidence="8">FACHB-1375</strain>
    </source>
</reference>
<organism evidence="8 9">
    <name type="scientific">Aerosakkonema funiforme FACHB-1375</name>
    <dbReference type="NCBI Taxonomy" id="2949571"/>
    <lineage>
        <taxon>Bacteria</taxon>
        <taxon>Bacillati</taxon>
        <taxon>Cyanobacteriota</taxon>
        <taxon>Cyanophyceae</taxon>
        <taxon>Oscillatoriophycideae</taxon>
        <taxon>Aerosakkonematales</taxon>
        <taxon>Aerosakkonemataceae</taxon>
        <taxon>Aerosakkonema</taxon>
    </lineage>
</organism>
<dbReference type="Pfam" id="PF03734">
    <property type="entry name" value="YkuD"/>
    <property type="match status" value="1"/>
</dbReference>
<evidence type="ECO:0000256" key="6">
    <source>
        <dbReference type="PROSITE-ProRule" id="PRU01373"/>
    </source>
</evidence>
<dbReference type="SUPFAM" id="SSF141523">
    <property type="entry name" value="L,D-transpeptidase catalytic domain-like"/>
    <property type="match status" value="1"/>
</dbReference>
<dbReference type="PROSITE" id="PS52029">
    <property type="entry name" value="LD_TPASE"/>
    <property type="match status" value="1"/>
</dbReference>
<dbReference type="AlphaFoldDB" id="A0A926ZIF6"/>
<evidence type="ECO:0000256" key="5">
    <source>
        <dbReference type="ARBA" id="ARBA00023316"/>
    </source>
</evidence>
<dbReference type="GO" id="GO:0008360">
    <property type="term" value="P:regulation of cell shape"/>
    <property type="evidence" value="ECO:0007669"/>
    <property type="project" value="UniProtKB-UniRule"/>
</dbReference>
<name>A0A926ZIF6_9CYAN</name>
<dbReference type="InterPro" id="IPR038063">
    <property type="entry name" value="Transpep_catalytic_dom"/>
</dbReference>
<dbReference type="InterPro" id="IPR005490">
    <property type="entry name" value="LD_TPept_cat_dom"/>
</dbReference>
<evidence type="ECO:0000256" key="4">
    <source>
        <dbReference type="ARBA" id="ARBA00022984"/>
    </source>
</evidence>
<dbReference type="PANTHER" id="PTHR36699">
    <property type="entry name" value="LD-TRANSPEPTIDASE"/>
    <property type="match status" value="1"/>
</dbReference>
<protein>
    <submittedName>
        <fullName evidence="8">L,D-transpeptidase</fullName>
    </submittedName>
</protein>
<keyword evidence="3 6" id="KW-0133">Cell shape</keyword>
<comment type="pathway">
    <text evidence="1 6">Cell wall biogenesis; peptidoglycan biosynthesis.</text>
</comment>
<evidence type="ECO:0000256" key="1">
    <source>
        <dbReference type="ARBA" id="ARBA00004752"/>
    </source>
</evidence>
<dbReference type="GO" id="GO:0071555">
    <property type="term" value="P:cell wall organization"/>
    <property type="evidence" value="ECO:0007669"/>
    <property type="project" value="UniProtKB-UniRule"/>
</dbReference>
<feature type="active site" description="Proton donor/acceptor" evidence="6">
    <location>
        <position position="187"/>
    </location>
</feature>
<proteinExistence type="predicted"/>
<gene>
    <name evidence="8" type="ORF">H6G03_11465</name>
</gene>
<evidence type="ECO:0000256" key="2">
    <source>
        <dbReference type="ARBA" id="ARBA00022679"/>
    </source>
</evidence>
<dbReference type="CDD" id="cd16913">
    <property type="entry name" value="YkuD_like"/>
    <property type="match status" value="1"/>
</dbReference>
<keyword evidence="4 6" id="KW-0573">Peptidoglycan synthesis</keyword>
<dbReference type="GO" id="GO:0009252">
    <property type="term" value="P:peptidoglycan biosynthetic process"/>
    <property type="evidence" value="ECO:0007669"/>
    <property type="project" value="UniProtKB-KW"/>
</dbReference>
<accession>A0A926ZIF6</accession>
<keyword evidence="9" id="KW-1185">Reference proteome</keyword>
<dbReference type="GO" id="GO:0016740">
    <property type="term" value="F:transferase activity"/>
    <property type="evidence" value="ECO:0007669"/>
    <property type="project" value="UniProtKB-KW"/>
</dbReference>
<dbReference type="Proteomes" id="UP000641646">
    <property type="component" value="Unassembled WGS sequence"/>
</dbReference>
<dbReference type="PANTHER" id="PTHR36699:SF1">
    <property type="entry name" value="L,D-TRANSPEPTIDASE YAFK-RELATED"/>
    <property type="match status" value="1"/>
</dbReference>
<evidence type="ECO:0000256" key="3">
    <source>
        <dbReference type="ARBA" id="ARBA00022960"/>
    </source>
</evidence>
<evidence type="ECO:0000313" key="8">
    <source>
        <dbReference type="EMBL" id="MBD2181716.1"/>
    </source>
</evidence>
<comment type="caution">
    <text evidence="8">The sequence shown here is derived from an EMBL/GenBank/DDBJ whole genome shotgun (WGS) entry which is preliminary data.</text>
</comment>
<reference evidence="8" key="2">
    <citation type="submission" date="2020-08" db="EMBL/GenBank/DDBJ databases">
        <authorList>
            <person name="Chen M."/>
            <person name="Teng W."/>
            <person name="Zhao L."/>
            <person name="Hu C."/>
            <person name="Zhou Y."/>
            <person name="Han B."/>
            <person name="Song L."/>
            <person name="Shu W."/>
        </authorList>
    </citation>
    <scope>NUCLEOTIDE SEQUENCE</scope>
    <source>
        <strain evidence="8">FACHB-1375</strain>
    </source>
</reference>
<dbReference type="Gene3D" id="2.40.440.10">
    <property type="entry name" value="L,D-transpeptidase catalytic domain-like"/>
    <property type="match status" value="1"/>
</dbReference>
<evidence type="ECO:0000259" key="7">
    <source>
        <dbReference type="PROSITE" id="PS52029"/>
    </source>
</evidence>
<evidence type="ECO:0000313" key="9">
    <source>
        <dbReference type="Proteomes" id="UP000641646"/>
    </source>
</evidence>
<sequence length="230" mass="26142">MKKKSNNLKIKFLSLTVIIVATSVLYLQLARLGYAVPLPDLLDVLCLNGCEDETSGNISHPRLPSNQILNGNKQIIEILNAQKIDKNKISILIEKSEYRLTVYHDKKPVKSYPVVFGNNPVDDKLKEGDKRTPEGKFKIKDLYPHAAWSKFLWLDYPNKYSWRKHFKAKFGGKISWNDSVGSEIGIHGTPSDDLIDNKSNWTLGCISLKNKDVDELYQVVQQGTEVEIIQ</sequence>
<feature type="domain" description="L,D-TPase catalytic" evidence="7">
    <location>
        <begin position="89"/>
        <end position="229"/>
    </location>
</feature>
<dbReference type="RefSeq" id="WP_190464529.1">
    <property type="nucleotide sequence ID" value="NZ_JACJPW010000025.1"/>
</dbReference>
<keyword evidence="5 6" id="KW-0961">Cell wall biogenesis/degradation</keyword>
<dbReference type="EMBL" id="JACJPW010000025">
    <property type="protein sequence ID" value="MBD2181716.1"/>
    <property type="molecule type" value="Genomic_DNA"/>
</dbReference>
<keyword evidence="2" id="KW-0808">Transferase</keyword>